<accession>A0A329M1J1</accession>
<reference evidence="2 3" key="1">
    <citation type="journal article" date="2009" name="Int. J. Syst. Evol. Microbiol.">
        <title>Paenibacillus contaminans sp. nov., isolated from a contaminated laboratory plate.</title>
        <authorList>
            <person name="Chou J.H."/>
            <person name="Lee J.H."/>
            <person name="Lin M.C."/>
            <person name="Chang P.S."/>
            <person name="Arun A.B."/>
            <person name="Young C.C."/>
            <person name="Chen W.M."/>
        </authorList>
    </citation>
    <scope>NUCLEOTIDE SEQUENCE [LARGE SCALE GENOMIC DNA]</scope>
    <source>
        <strain evidence="2 3">CKOBP-6</strain>
    </source>
</reference>
<comment type="caution">
    <text evidence="2">The sequence shown here is derived from an EMBL/GenBank/DDBJ whole genome shotgun (WGS) entry which is preliminary data.</text>
</comment>
<feature type="transmembrane region" description="Helical" evidence="1">
    <location>
        <begin position="12"/>
        <end position="34"/>
    </location>
</feature>
<keyword evidence="1" id="KW-0812">Transmembrane</keyword>
<keyword evidence="3" id="KW-1185">Reference proteome</keyword>
<sequence>MIRYVKEGWTSAWRQPFVLLTMFVYRFAWGFALYSLSRSIVLPLLHRYPGQSISETQVQLFYAEGQFQLLKTNVADNYLWLLLVLLLARMALSPLLNAAVYYSIARPEENAGYRFFKGIKKLALPFIGYYALRMALTLAPLPLLLPRIKSVLAKSISYQAMGMELLPYLIGALLYGALLHLVFVYIQLGRAEERPMGASIGILFRAFLTMLGVALIVFLTAILVSGIVVFASLMWAGLWALIFYQCYRFMQTMFDLWGITSQHRLYVEKSEP</sequence>
<feature type="transmembrane region" description="Helical" evidence="1">
    <location>
        <begin position="198"/>
        <end position="221"/>
    </location>
</feature>
<evidence type="ECO:0008006" key="4">
    <source>
        <dbReference type="Google" id="ProtNLM"/>
    </source>
</evidence>
<evidence type="ECO:0000313" key="2">
    <source>
        <dbReference type="EMBL" id="RAV12503.1"/>
    </source>
</evidence>
<feature type="transmembrane region" description="Helical" evidence="1">
    <location>
        <begin position="227"/>
        <end position="247"/>
    </location>
</feature>
<feature type="transmembrane region" description="Helical" evidence="1">
    <location>
        <begin position="122"/>
        <end position="145"/>
    </location>
</feature>
<gene>
    <name evidence="2" type="ORF">DQG23_34815</name>
</gene>
<feature type="transmembrane region" description="Helical" evidence="1">
    <location>
        <begin position="78"/>
        <end position="102"/>
    </location>
</feature>
<dbReference type="RefSeq" id="WP_113035646.1">
    <property type="nucleotide sequence ID" value="NZ_QMFB01000033.1"/>
</dbReference>
<protein>
    <recommendedName>
        <fullName evidence="4">DUF975 domain-containing protein</fullName>
    </recommendedName>
</protein>
<keyword evidence="1" id="KW-1133">Transmembrane helix</keyword>
<dbReference type="AlphaFoldDB" id="A0A329M1J1"/>
<keyword evidence="1" id="KW-0472">Membrane</keyword>
<name>A0A329M1J1_9BACL</name>
<feature type="transmembrane region" description="Helical" evidence="1">
    <location>
        <begin position="165"/>
        <end position="186"/>
    </location>
</feature>
<proteinExistence type="predicted"/>
<dbReference type="OrthoDB" id="2677607at2"/>
<dbReference type="EMBL" id="QMFB01000033">
    <property type="protein sequence ID" value="RAV12503.1"/>
    <property type="molecule type" value="Genomic_DNA"/>
</dbReference>
<evidence type="ECO:0000313" key="3">
    <source>
        <dbReference type="Proteomes" id="UP000250369"/>
    </source>
</evidence>
<dbReference type="Proteomes" id="UP000250369">
    <property type="component" value="Unassembled WGS sequence"/>
</dbReference>
<organism evidence="2 3">
    <name type="scientific">Paenibacillus contaminans</name>
    <dbReference type="NCBI Taxonomy" id="450362"/>
    <lineage>
        <taxon>Bacteria</taxon>
        <taxon>Bacillati</taxon>
        <taxon>Bacillota</taxon>
        <taxon>Bacilli</taxon>
        <taxon>Bacillales</taxon>
        <taxon>Paenibacillaceae</taxon>
        <taxon>Paenibacillus</taxon>
    </lineage>
</organism>
<evidence type="ECO:0000256" key="1">
    <source>
        <dbReference type="SAM" id="Phobius"/>
    </source>
</evidence>